<keyword evidence="10 12" id="KW-0968">Cytoplasmic vesicle</keyword>
<dbReference type="GO" id="GO:0006891">
    <property type="term" value="P:intra-Golgi vesicle-mediated transport"/>
    <property type="evidence" value="ECO:0007669"/>
    <property type="project" value="TreeGrafter"/>
</dbReference>
<feature type="domain" description="AP complex mu/sigma subunit" evidence="13">
    <location>
        <begin position="10"/>
        <end position="159"/>
    </location>
</feature>
<dbReference type="Pfam" id="PF01217">
    <property type="entry name" value="Clat_adaptor_s"/>
    <property type="match status" value="1"/>
</dbReference>
<name>S3C246_OPHP1</name>
<comment type="function">
    <text evidence="11">The coatomer is a cytosolic protein complex that binds to dilysine motifs and reversibly associates with Golgi non-clathrin-coated vesicles, which further mediate biosynthetic protein transport from the ER, via the Golgi up to the trans Golgi network. Coatomer complex is required for budding from Golgi membranes, and is essential for the retrograde Golgi-to-ER transport of dilysine-tagged proteins. The zeta subunit may be involved in regulating the coat assembly and, hence, the rate of biosynthetic protein transport due to its association-dissociation properties with the coatomer complex.</text>
</comment>
<dbReference type="OrthoDB" id="10249988at2759"/>
<organism evidence="14 15">
    <name type="scientific">Ophiostoma piceae (strain UAMH 11346)</name>
    <name type="common">Sap stain fungus</name>
    <dbReference type="NCBI Taxonomy" id="1262450"/>
    <lineage>
        <taxon>Eukaryota</taxon>
        <taxon>Fungi</taxon>
        <taxon>Dikarya</taxon>
        <taxon>Ascomycota</taxon>
        <taxon>Pezizomycotina</taxon>
        <taxon>Sordariomycetes</taxon>
        <taxon>Sordariomycetidae</taxon>
        <taxon>Ophiostomatales</taxon>
        <taxon>Ophiostomataceae</taxon>
        <taxon>Ophiostoma</taxon>
    </lineage>
</organism>
<evidence type="ECO:0000256" key="5">
    <source>
        <dbReference type="ARBA" id="ARBA00022490"/>
    </source>
</evidence>
<keyword evidence="7 12" id="KW-0653">Protein transport</keyword>
<dbReference type="CDD" id="cd14829">
    <property type="entry name" value="Zeta-COP"/>
    <property type="match status" value="1"/>
</dbReference>
<dbReference type="GO" id="GO:0006890">
    <property type="term" value="P:retrograde vesicle-mediated transport, Golgi to endoplasmic reticulum"/>
    <property type="evidence" value="ECO:0007669"/>
    <property type="project" value="UniProtKB-UniRule"/>
</dbReference>
<dbReference type="GO" id="GO:0030126">
    <property type="term" value="C:COPI vesicle coat"/>
    <property type="evidence" value="ECO:0007669"/>
    <property type="project" value="UniProtKB-UniRule"/>
</dbReference>
<evidence type="ECO:0000256" key="12">
    <source>
        <dbReference type="RuleBase" id="RU366053"/>
    </source>
</evidence>
<dbReference type="OMA" id="AMFEDNI"/>
<evidence type="ECO:0000256" key="4">
    <source>
        <dbReference type="ARBA" id="ARBA00022448"/>
    </source>
</evidence>
<keyword evidence="6 12" id="KW-0931">ER-Golgi transport</keyword>
<gene>
    <name evidence="14" type="ORF">F503_08322</name>
</gene>
<proteinExistence type="inferred from homology"/>
<evidence type="ECO:0000256" key="11">
    <source>
        <dbReference type="ARBA" id="ARBA00045555"/>
    </source>
</evidence>
<evidence type="ECO:0000256" key="10">
    <source>
        <dbReference type="ARBA" id="ARBA00023329"/>
    </source>
</evidence>
<dbReference type="VEuPathDB" id="FungiDB:F503_08322"/>
<sequence length="271" mass="29386">MSPGLSLYSVKAVIILSDDGSRIFAKYYTPPHQAASGAAGTANPFADVKAQKTFEKGLLEKTAKQNADILLYDNHVVLYKTESDVTMYVVGSPDENEVLLYNVILTIRDAMHLLLKQSIDKRTLIECYDILSLAMDEIVDDGVILETDPSIVVTRVSKAPTQDSVNLGRIDPFSEQGVNQLAQLGRNKLSDWLRQGLGSGSGSGSSNGAPGILRGQGILTEEVLPARQKQISQSGRARRRRNNSSFVMSLVPFASDRTGLDGVEALMETQG</sequence>
<comment type="subunit">
    <text evidence="3 12">Oligomeric complex that consists of at least the alpha, beta, beta', gamma, delta, epsilon and zeta subunits.</text>
</comment>
<dbReference type="eggNOG" id="KOG3343">
    <property type="taxonomic scope" value="Eukaryota"/>
</dbReference>
<dbReference type="SUPFAM" id="SSF64356">
    <property type="entry name" value="SNARE-like"/>
    <property type="match status" value="1"/>
</dbReference>
<keyword evidence="8 12" id="KW-0333">Golgi apparatus</keyword>
<evidence type="ECO:0000256" key="7">
    <source>
        <dbReference type="ARBA" id="ARBA00022927"/>
    </source>
</evidence>
<evidence type="ECO:0000313" key="15">
    <source>
        <dbReference type="Proteomes" id="UP000016923"/>
    </source>
</evidence>
<dbReference type="HOGENOM" id="CLU_086803_0_0_1"/>
<evidence type="ECO:0000256" key="3">
    <source>
        <dbReference type="ARBA" id="ARBA00011775"/>
    </source>
</evidence>
<reference evidence="14 15" key="1">
    <citation type="journal article" date="2013" name="BMC Genomics">
        <title>The genome and transcriptome of the pine saprophyte Ophiostoma piceae, and a comparison with the bark beetle-associated pine pathogen Grosmannia clavigera.</title>
        <authorList>
            <person name="Haridas S."/>
            <person name="Wang Y."/>
            <person name="Lim L."/>
            <person name="Massoumi Alamouti S."/>
            <person name="Jackman S."/>
            <person name="Docking R."/>
            <person name="Robertson G."/>
            <person name="Birol I."/>
            <person name="Bohlmann J."/>
            <person name="Breuil C."/>
        </authorList>
    </citation>
    <scope>NUCLEOTIDE SEQUENCE [LARGE SCALE GENOMIC DNA]</scope>
    <source>
        <strain evidence="14 15">UAMH 11346</strain>
    </source>
</reference>
<dbReference type="EMBL" id="KE148155">
    <property type="protein sequence ID" value="EPE05791.1"/>
    <property type="molecule type" value="Genomic_DNA"/>
</dbReference>
<dbReference type="AlphaFoldDB" id="S3C246"/>
<comment type="similarity">
    <text evidence="2 12">Belongs to the adaptor complexes small subunit family.</text>
</comment>
<keyword evidence="9 12" id="KW-0472">Membrane</keyword>
<evidence type="ECO:0000256" key="6">
    <source>
        <dbReference type="ARBA" id="ARBA00022892"/>
    </source>
</evidence>
<evidence type="ECO:0000256" key="9">
    <source>
        <dbReference type="ARBA" id="ARBA00023136"/>
    </source>
</evidence>
<keyword evidence="4 12" id="KW-0813">Transport</keyword>
<dbReference type="Gene3D" id="3.30.450.60">
    <property type="match status" value="1"/>
</dbReference>
<comment type="subcellular location">
    <subcellularLocation>
        <location evidence="12">Cytoplasm</location>
    </subcellularLocation>
    <subcellularLocation>
        <location evidence="1 12">Golgi apparatus membrane</location>
        <topology evidence="1 12">Peripheral membrane protein</topology>
        <orientation evidence="1 12">Cytoplasmic side</orientation>
    </subcellularLocation>
    <subcellularLocation>
        <location evidence="12">Cytoplasmic vesicle</location>
        <location evidence="12">COPI-coated vesicle membrane</location>
        <topology evidence="12">Peripheral membrane protein</topology>
        <orientation evidence="12">Cytoplasmic side</orientation>
    </subcellularLocation>
</comment>
<protein>
    <recommendedName>
        <fullName evidence="12">Coatomer subunit zeta</fullName>
    </recommendedName>
</protein>
<accession>S3C246</accession>
<dbReference type="GO" id="GO:0000139">
    <property type="term" value="C:Golgi membrane"/>
    <property type="evidence" value="ECO:0007669"/>
    <property type="project" value="UniProtKB-SubCell"/>
</dbReference>
<keyword evidence="5 12" id="KW-0963">Cytoplasm</keyword>
<evidence type="ECO:0000259" key="13">
    <source>
        <dbReference type="Pfam" id="PF01217"/>
    </source>
</evidence>
<dbReference type="GO" id="GO:0006886">
    <property type="term" value="P:intracellular protein transport"/>
    <property type="evidence" value="ECO:0007669"/>
    <property type="project" value="TreeGrafter"/>
</dbReference>
<dbReference type="Proteomes" id="UP000016923">
    <property type="component" value="Unassembled WGS sequence"/>
</dbReference>
<dbReference type="PANTHER" id="PTHR11043:SF0">
    <property type="entry name" value="COATOMER SUBUNIT ZETA"/>
    <property type="match status" value="1"/>
</dbReference>
<evidence type="ECO:0000256" key="1">
    <source>
        <dbReference type="ARBA" id="ARBA00004255"/>
    </source>
</evidence>
<evidence type="ECO:0000256" key="2">
    <source>
        <dbReference type="ARBA" id="ARBA00006972"/>
    </source>
</evidence>
<dbReference type="InterPro" id="IPR022775">
    <property type="entry name" value="AP_mu_sigma_su"/>
</dbReference>
<keyword evidence="15" id="KW-1185">Reference proteome</keyword>
<dbReference type="InterPro" id="IPR011012">
    <property type="entry name" value="Longin-like_dom_sf"/>
</dbReference>
<evidence type="ECO:0000313" key="14">
    <source>
        <dbReference type="EMBL" id="EPE05791.1"/>
    </source>
</evidence>
<dbReference type="PANTHER" id="PTHR11043">
    <property type="entry name" value="ZETA-COAT PROTEIN"/>
    <property type="match status" value="1"/>
</dbReference>
<evidence type="ECO:0000256" key="8">
    <source>
        <dbReference type="ARBA" id="ARBA00023034"/>
    </source>
</evidence>
<dbReference type="InterPro" id="IPR039652">
    <property type="entry name" value="Coatomer_zeta"/>
</dbReference>
<dbReference type="STRING" id="1262450.S3C246"/>
<dbReference type="FunFam" id="3.30.450.60:FF:000013">
    <property type="entry name" value="Coatomer subunit zeta"/>
    <property type="match status" value="1"/>
</dbReference>